<dbReference type="OrthoDB" id="1872379at2759"/>
<dbReference type="SUPFAM" id="SSF48452">
    <property type="entry name" value="TPR-like"/>
    <property type="match status" value="1"/>
</dbReference>
<dbReference type="AlphaFoldDB" id="A0A0N1NYH0"/>
<feature type="region of interest" description="Disordered" evidence="1">
    <location>
        <begin position="1"/>
        <end position="76"/>
    </location>
</feature>
<dbReference type="Gene3D" id="1.25.40.10">
    <property type="entry name" value="Tetratricopeptide repeat domain"/>
    <property type="match status" value="1"/>
</dbReference>
<dbReference type="EMBL" id="LFJN01000034">
    <property type="protein sequence ID" value="KPI36025.1"/>
    <property type="molecule type" value="Genomic_DNA"/>
</dbReference>
<dbReference type="GeneID" id="28733446"/>
<gene>
    <name evidence="2" type="ORF">AB675_1661</name>
</gene>
<name>A0A0N1NYH0_9EURO</name>
<dbReference type="PANTHER" id="PTHR46014:SF1">
    <property type="entry name" value="TETRATRICOPEPTIDE REPEAT PROTEIN 1"/>
    <property type="match status" value="1"/>
</dbReference>
<evidence type="ECO:0000256" key="1">
    <source>
        <dbReference type="SAM" id="MobiDB-lite"/>
    </source>
</evidence>
<dbReference type="RefSeq" id="XP_017995988.1">
    <property type="nucleotide sequence ID" value="XM_018141566.1"/>
</dbReference>
<feature type="compositionally biased region" description="Low complexity" evidence="1">
    <location>
        <begin position="45"/>
        <end position="55"/>
    </location>
</feature>
<reference evidence="2 3" key="1">
    <citation type="submission" date="2015-06" db="EMBL/GenBank/DDBJ databases">
        <title>Draft genome of the ant-associated black yeast Phialophora attae CBS 131958.</title>
        <authorList>
            <person name="Moreno L.F."/>
            <person name="Stielow B.J."/>
            <person name="de Hoog S."/>
            <person name="Vicente V.A."/>
            <person name="Weiss V.A."/>
            <person name="de Vries M."/>
            <person name="Cruz L.M."/>
            <person name="Souza E.M."/>
        </authorList>
    </citation>
    <scope>NUCLEOTIDE SEQUENCE [LARGE SCALE GENOMIC DNA]</scope>
    <source>
        <strain evidence="2 3">CBS 131958</strain>
    </source>
</reference>
<feature type="compositionally biased region" description="Polar residues" evidence="1">
    <location>
        <begin position="161"/>
        <end position="173"/>
    </location>
</feature>
<evidence type="ECO:0000313" key="2">
    <source>
        <dbReference type="EMBL" id="KPI36025.1"/>
    </source>
</evidence>
<proteinExistence type="predicted"/>
<feature type="compositionally biased region" description="Low complexity" evidence="1">
    <location>
        <begin position="187"/>
        <end position="199"/>
    </location>
</feature>
<feature type="region of interest" description="Disordered" evidence="1">
    <location>
        <begin position="146"/>
        <end position="202"/>
    </location>
</feature>
<feature type="compositionally biased region" description="Polar residues" evidence="1">
    <location>
        <begin position="29"/>
        <end position="38"/>
    </location>
</feature>
<sequence>MSFKATGPKTRPDRVKPIPPIPSPLPSGWTASTNYNTTSHRHRSTSNASTDSTTSFHSATSQHDNFHDPAEADPAPSANAEFAKADYSSAISTYDKALAELPTYLDYELAVLQSNIAACHLKLEQWKEALDACEAGLNGLERELPTKKLSATKNKEGKNGPQPNGAKSSSDLSGTDDAEFNGTPQVNSPTNSNNSTSPTARRQSITRIRIKLLLRRARARSSLTPQSWSHLAGALEDYKTLATEPSYLSQLPPSDLATVRKALVELPPKVNEAKDREVGEMMGKLKELGNGILKPFGLSTDMFKMTQDPASGGWSMNFDQGGGAATQRK</sequence>
<keyword evidence="3" id="KW-1185">Reference proteome</keyword>
<evidence type="ECO:0000313" key="3">
    <source>
        <dbReference type="Proteomes" id="UP000038010"/>
    </source>
</evidence>
<comment type="caution">
    <text evidence="2">The sequence shown here is derived from an EMBL/GenBank/DDBJ whole genome shotgun (WGS) entry which is preliminary data.</text>
</comment>
<dbReference type="Proteomes" id="UP000038010">
    <property type="component" value="Unassembled WGS sequence"/>
</dbReference>
<accession>A0A0N1NYH0</accession>
<organism evidence="2 3">
    <name type="scientific">Cyphellophora attinorum</name>
    <dbReference type="NCBI Taxonomy" id="1664694"/>
    <lineage>
        <taxon>Eukaryota</taxon>
        <taxon>Fungi</taxon>
        <taxon>Dikarya</taxon>
        <taxon>Ascomycota</taxon>
        <taxon>Pezizomycotina</taxon>
        <taxon>Eurotiomycetes</taxon>
        <taxon>Chaetothyriomycetidae</taxon>
        <taxon>Chaetothyriales</taxon>
        <taxon>Cyphellophoraceae</taxon>
        <taxon>Cyphellophora</taxon>
    </lineage>
</organism>
<dbReference type="InterPro" id="IPR011990">
    <property type="entry name" value="TPR-like_helical_dom_sf"/>
</dbReference>
<dbReference type="PANTHER" id="PTHR46014">
    <property type="entry name" value="TETRATRICOPEPTIDE REPEAT PROTEIN 1"/>
    <property type="match status" value="1"/>
</dbReference>
<protein>
    <submittedName>
        <fullName evidence="2">Tetratricopeptide repeat protein 1</fullName>
    </submittedName>
</protein>
<dbReference type="VEuPathDB" id="FungiDB:AB675_1661"/>
<dbReference type="STRING" id="1664694.A0A0N1NYH0"/>
<dbReference type="InterPro" id="IPR052769">
    <property type="entry name" value="TPR_domain_protein"/>
</dbReference>